<dbReference type="GO" id="GO:0016301">
    <property type="term" value="F:kinase activity"/>
    <property type="evidence" value="ECO:0007669"/>
    <property type="project" value="InterPro"/>
</dbReference>
<name>A0AAW7QXN2_9GAMM</name>
<gene>
    <name evidence="2" type="ORF">J6I90_04880</name>
</gene>
<evidence type="ECO:0000313" key="2">
    <source>
        <dbReference type="EMBL" id="MDN7124206.1"/>
    </source>
</evidence>
<dbReference type="Gene3D" id="2.60.200.40">
    <property type="match status" value="1"/>
</dbReference>
<comment type="caution">
    <text evidence="2">The sequence shown here is derived from an EMBL/GenBank/DDBJ whole genome shotgun (WGS) entry which is preliminary data.</text>
</comment>
<dbReference type="EMBL" id="JAGGJB010000002">
    <property type="protein sequence ID" value="MDN7124206.1"/>
    <property type="molecule type" value="Genomic_DNA"/>
</dbReference>
<dbReference type="InterPro" id="IPR016064">
    <property type="entry name" value="NAD/diacylglycerol_kinase_sf"/>
</dbReference>
<dbReference type="Gene3D" id="3.40.50.10330">
    <property type="entry name" value="Probable inorganic polyphosphate/atp-NAD kinase, domain 1"/>
    <property type="match status" value="1"/>
</dbReference>
<protein>
    <recommendedName>
        <fullName evidence="1">DAGKc domain-containing protein</fullName>
    </recommendedName>
</protein>
<dbReference type="PROSITE" id="PS50146">
    <property type="entry name" value="DAGK"/>
    <property type="match status" value="1"/>
</dbReference>
<proteinExistence type="predicted"/>
<dbReference type="RefSeq" id="WP_301774280.1">
    <property type="nucleotide sequence ID" value="NZ_JAGGJB010000002.1"/>
</dbReference>
<feature type="domain" description="DAGKc" evidence="1">
    <location>
        <begin position="70"/>
        <end position="140"/>
    </location>
</feature>
<dbReference type="Proteomes" id="UP001169492">
    <property type="component" value="Unassembled WGS sequence"/>
</dbReference>
<dbReference type="InterPro" id="IPR001206">
    <property type="entry name" value="Diacylglycerol_kinase_cat_dom"/>
</dbReference>
<sequence>MPRSKAYAIYYKSSLSHARRYADAYQQQLVHQYGLAQVELLASSPDRNKDIALLQDWLSRNADAEHRECLVIGGDGSVNIVAQCAATMEFEISVIPCGTGNDFAAGLGIGDWRWRLQSEGELSRRDLGKAGDCYFVNHAGCGISVALQQLQSPRAKQVFGRYSYLLALFRYLFTRPSQRCKIARNGTDRKAGFDEFQVAAISRRIGGGIVVYPQADTQRQQIGFLRLPQRARWRQLNALYWILRQQPERSASIDFTEATQGSLGDQHATIELDGDTTSLQGPVNIEIIVGGLAVRRLIHHKNKGVSL</sequence>
<dbReference type="InterPro" id="IPR017438">
    <property type="entry name" value="ATP-NAD_kinase_N"/>
</dbReference>
<evidence type="ECO:0000259" key="1">
    <source>
        <dbReference type="PROSITE" id="PS50146"/>
    </source>
</evidence>
<dbReference type="Pfam" id="PF00781">
    <property type="entry name" value="DAGK_cat"/>
    <property type="match status" value="1"/>
</dbReference>
<organism evidence="2 3">
    <name type="scientific">Pseudidiomarina terrestris</name>
    <dbReference type="NCBI Taxonomy" id="2820060"/>
    <lineage>
        <taxon>Bacteria</taxon>
        <taxon>Pseudomonadati</taxon>
        <taxon>Pseudomonadota</taxon>
        <taxon>Gammaproteobacteria</taxon>
        <taxon>Alteromonadales</taxon>
        <taxon>Idiomarinaceae</taxon>
        <taxon>Pseudidiomarina</taxon>
    </lineage>
</organism>
<dbReference type="SUPFAM" id="SSF111331">
    <property type="entry name" value="NAD kinase/diacylglycerol kinase-like"/>
    <property type="match status" value="1"/>
</dbReference>
<accession>A0AAW7QXN2</accession>
<evidence type="ECO:0000313" key="3">
    <source>
        <dbReference type="Proteomes" id="UP001169492"/>
    </source>
</evidence>
<reference evidence="2 3" key="1">
    <citation type="submission" date="2021-03" db="EMBL/GenBank/DDBJ databases">
        <title>Pseudidiomarina terrestris, a new bacterium isolated from saline soil.</title>
        <authorList>
            <person name="Galisteo C."/>
            <person name="De La Haba R."/>
            <person name="Sanchez-Porro C."/>
            <person name="Ventosa A."/>
        </authorList>
    </citation>
    <scope>NUCLEOTIDE SEQUENCE [LARGE SCALE GENOMIC DNA]</scope>
    <source>
        <strain evidence="2 3">1APP75-32.1</strain>
    </source>
</reference>
<dbReference type="AlphaFoldDB" id="A0AAW7QXN2"/>